<keyword evidence="1" id="KW-0472">Membrane</keyword>
<organism evidence="2 3">
    <name type="scientific">Allacma fusca</name>
    <dbReference type="NCBI Taxonomy" id="39272"/>
    <lineage>
        <taxon>Eukaryota</taxon>
        <taxon>Metazoa</taxon>
        <taxon>Ecdysozoa</taxon>
        <taxon>Arthropoda</taxon>
        <taxon>Hexapoda</taxon>
        <taxon>Collembola</taxon>
        <taxon>Symphypleona</taxon>
        <taxon>Sminthuridae</taxon>
        <taxon>Allacma</taxon>
    </lineage>
</organism>
<dbReference type="Proteomes" id="UP000708208">
    <property type="component" value="Unassembled WGS sequence"/>
</dbReference>
<feature type="non-terminal residue" evidence="2">
    <location>
        <position position="1"/>
    </location>
</feature>
<proteinExistence type="predicted"/>
<sequence>STGRSDQFKSITEIQRSLGDLNRPAMGLQGEIRMLSVTFILLVVTLISSNGPVSAATLWNLQGSVPSEMSQSSLSSCGISTRLIAISPKTCCLLLR</sequence>
<keyword evidence="1" id="KW-1133">Transmembrane helix</keyword>
<dbReference type="AlphaFoldDB" id="A0A8J2KJU7"/>
<keyword evidence="1" id="KW-0812">Transmembrane</keyword>
<evidence type="ECO:0000256" key="1">
    <source>
        <dbReference type="SAM" id="Phobius"/>
    </source>
</evidence>
<evidence type="ECO:0000313" key="3">
    <source>
        <dbReference type="Proteomes" id="UP000708208"/>
    </source>
</evidence>
<comment type="caution">
    <text evidence="2">The sequence shown here is derived from an EMBL/GenBank/DDBJ whole genome shotgun (WGS) entry which is preliminary data.</text>
</comment>
<accession>A0A8J2KJU7</accession>
<dbReference type="EMBL" id="CAJVCH010419938">
    <property type="protein sequence ID" value="CAG7818408.1"/>
    <property type="molecule type" value="Genomic_DNA"/>
</dbReference>
<feature type="transmembrane region" description="Helical" evidence="1">
    <location>
        <begin position="32"/>
        <end position="51"/>
    </location>
</feature>
<name>A0A8J2KJU7_9HEXA</name>
<evidence type="ECO:0000313" key="2">
    <source>
        <dbReference type="EMBL" id="CAG7818408.1"/>
    </source>
</evidence>
<gene>
    <name evidence="2" type="ORF">AFUS01_LOCUS28914</name>
</gene>
<reference evidence="2" key="1">
    <citation type="submission" date="2021-06" db="EMBL/GenBank/DDBJ databases">
        <authorList>
            <person name="Hodson N. C."/>
            <person name="Mongue J. A."/>
            <person name="Jaron S. K."/>
        </authorList>
    </citation>
    <scope>NUCLEOTIDE SEQUENCE</scope>
</reference>
<keyword evidence="3" id="KW-1185">Reference proteome</keyword>
<protein>
    <submittedName>
        <fullName evidence="2">Uncharacterized protein</fullName>
    </submittedName>
</protein>